<sequence length="395" mass="44811">MFDNSFDKLEAYLNTNITNKKYDIIIVGGGSSGLMLAHLLNNKNLSILLLESTKRIATKLLMTGNGRCNVISSYKEKELEEKIYNGRFLRGAFLKYDLKKFFENNNLALKEENMRLYPKSEKSIDVVNMFNIENIVLKKNSKVTDLIFDKLKLIGVVCGENKYYGEKIVLCTGGKSFPKSGSDGSMHNILKKHNISITKTYPSEVPLVFPDFSSLSGVSIQNVKIFNKNHYSIGDILFTHKGISGPCAIGIGEFVARENNTEFFIDFLPDITEEKLFLNLFNNHKYLQNSFPKSFYKFIMEDFPKNNPSKKNIRKFISEKIKRYSLKNVKTLPIEKAFVTAGGVNLKEINNTTLSHKKIKNLYFAGELLDLHGEIGGFNLTIAWISAMIIADNII</sequence>
<dbReference type="InterPro" id="IPR023166">
    <property type="entry name" value="BaiN-like_dom_sf"/>
</dbReference>
<dbReference type="InterPro" id="IPR004792">
    <property type="entry name" value="BaiN-like"/>
</dbReference>
<keyword evidence="7" id="KW-1185">Reference proteome</keyword>
<evidence type="ECO:0000259" key="4">
    <source>
        <dbReference type="Pfam" id="PF03486"/>
    </source>
</evidence>
<dbReference type="PANTHER" id="PTHR42887:SF2">
    <property type="entry name" value="OS12G0638800 PROTEIN"/>
    <property type="match status" value="1"/>
</dbReference>
<evidence type="ECO:0000259" key="5">
    <source>
        <dbReference type="Pfam" id="PF22780"/>
    </source>
</evidence>
<keyword evidence="2" id="KW-0285">Flavoprotein</keyword>
<gene>
    <name evidence="6" type="ORF">HMPREF1871_00553</name>
</gene>
<evidence type="ECO:0000256" key="1">
    <source>
        <dbReference type="ARBA" id="ARBA00001974"/>
    </source>
</evidence>
<comment type="caution">
    <text evidence="6">The sequence shown here is derived from an EMBL/GenBank/DDBJ whole genome shotgun (WGS) entry which is preliminary data.</text>
</comment>
<proteinExistence type="predicted"/>
<dbReference type="PANTHER" id="PTHR42887">
    <property type="entry name" value="OS12G0638800 PROTEIN"/>
    <property type="match status" value="1"/>
</dbReference>
<name>A0ABR5TM40_9BACL</name>
<keyword evidence="3" id="KW-0274">FAD</keyword>
<feature type="domain" description="RsdA/BaiN/AoA(So)-like insert" evidence="5">
    <location>
        <begin position="201"/>
        <end position="339"/>
    </location>
</feature>
<evidence type="ECO:0000313" key="6">
    <source>
        <dbReference type="EMBL" id="KXB58217.1"/>
    </source>
</evidence>
<dbReference type="Gene3D" id="2.40.30.10">
    <property type="entry name" value="Translation factors"/>
    <property type="match status" value="1"/>
</dbReference>
<dbReference type="Gene3D" id="3.50.50.60">
    <property type="entry name" value="FAD/NAD(P)-binding domain"/>
    <property type="match status" value="1"/>
</dbReference>
<feature type="domain" description="RsdA/BaiN/AoA(So)-like Rossmann fold-like" evidence="4">
    <location>
        <begin position="23"/>
        <end position="391"/>
    </location>
</feature>
<dbReference type="InterPro" id="IPR036188">
    <property type="entry name" value="FAD/NAD-bd_sf"/>
</dbReference>
<comment type="cofactor">
    <cofactor evidence="1">
        <name>FAD</name>
        <dbReference type="ChEBI" id="CHEBI:57692"/>
    </cofactor>
</comment>
<evidence type="ECO:0000256" key="2">
    <source>
        <dbReference type="ARBA" id="ARBA00022630"/>
    </source>
</evidence>
<dbReference type="Proteomes" id="UP000070467">
    <property type="component" value="Unassembled WGS sequence"/>
</dbReference>
<dbReference type="EMBL" id="LSDB01000019">
    <property type="protein sequence ID" value="KXB58217.1"/>
    <property type="molecule type" value="Genomic_DNA"/>
</dbReference>
<dbReference type="SUPFAM" id="SSF51905">
    <property type="entry name" value="FAD/NAD(P)-binding domain"/>
    <property type="match status" value="1"/>
</dbReference>
<accession>A0ABR5TM40</accession>
<dbReference type="NCBIfam" id="TIGR00275">
    <property type="entry name" value="aminoacetone oxidase family FAD-binding enzyme"/>
    <property type="match status" value="1"/>
</dbReference>
<dbReference type="SUPFAM" id="SSF160996">
    <property type="entry name" value="HI0933 insert domain-like"/>
    <property type="match status" value="1"/>
</dbReference>
<protein>
    <submittedName>
        <fullName evidence="6">Flavoprotein family protein</fullName>
    </submittedName>
</protein>
<dbReference type="InterPro" id="IPR057661">
    <property type="entry name" value="RsdA/BaiN/AoA(So)_Rossmann"/>
</dbReference>
<organism evidence="6 7">
    <name type="scientific">Gemelliphila asaccharolytica</name>
    <dbReference type="NCBI Taxonomy" id="502393"/>
    <lineage>
        <taxon>Bacteria</taxon>
        <taxon>Bacillati</taxon>
        <taxon>Bacillota</taxon>
        <taxon>Bacilli</taxon>
        <taxon>Bacillales</taxon>
        <taxon>Gemellaceae</taxon>
        <taxon>Gemelliphila</taxon>
    </lineage>
</organism>
<dbReference type="Pfam" id="PF03486">
    <property type="entry name" value="HI0933_like"/>
    <property type="match status" value="1"/>
</dbReference>
<evidence type="ECO:0000256" key="3">
    <source>
        <dbReference type="ARBA" id="ARBA00022827"/>
    </source>
</evidence>
<dbReference type="Gene3D" id="1.10.8.260">
    <property type="entry name" value="HI0933 insert domain-like"/>
    <property type="match status" value="1"/>
</dbReference>
<evidence type="ECO:0000313" key="7">
    <source>
        <dbReference type="Proteomes" id="UP000070467"/>
    </source>
</evidence>
<dbReference type="Pfam" id="PF22780">
    <property type="entry name" value="HI0933_like_1st"/>
    <property type="match status" value="1"/>
</dbReference>
<reference evidence="6 7" key="1">
    <citation type="submission" date="2016-01" db="EMBL/GenBank/DDBJ databases">
        <authorList>
            <person name="Mitreva M."/>
            <person name="Pepin K.H."/>
            <person name="Mihindukulasuriya K.A."/>
            <person name="Fulton R."/>
            <person name="Fronick C."/>
            <person name="O'Laughlin M."/>
            <person name="Miner T."/>
            <person name="Herter B."/>
            <person name="Rosa B.A."/>
            <person name="Cordes M."/>
            <person name="Tomlinson C."/>
            <person name="Wollam A."/>
            <person name="Palsikar V.B."/>
            <person name="Mardis E.R."/>
            <person name="Wilson R.K."/>
        </authorList>
    </citation>
    <scope>NUCLEOTIDE SEQUENCE [LARGE SCALE GENOMIC DNA]</scope>
    <source>
        <strain evidence="6 7">KA00071</strain>
    </source>
</reference>
<dbReference type="InterPro" id="IPR055178">
    <property type="entry name" value="RsdA/BaiN/AoA(So)-like_dom"/>
</dbReference>